<dbReference type="PANTHER" id="PTHR11609:SF5">
    <property type="entry name" value="PHOSPHORIBOSYLAMINOIMIDAZOLE CARBOXYLASE"/>
    <property type="match status" value="1"/>
</dbReference>
<evidence type="ECO:0000256" key="7">
    <source>
        <dbReference type="ARBA" id="ARBA00023211"/>
    </source>
</evidence>
<dbReference type="InterPro" id="IPR013815">
    <property type="entry name" value="ATP_grasp_subdomain_1"/>
</dbReference>
<dbReference type="AlphaFoldDB" id="X0PS17"/>
<dbReference type="RefSeq" id="WP_152537759.1">
    <property type="nucleotide sequence ID" value="NZ_AZGA01000054.1"/>
</dbReference>
<dbReference type="PATRIC" id="fig|1423734.3.peg.2962"/>
<comment type="caution">
    <text evidence="11">The sequence shown here is derived from an EMBL/GenBank/DDBJ whole genome shotgun (WGS) entry which is preliminary data.</text>
</comment>
<dbReference type="HAMAP" id="MF_01928">
    <property type="entry name" value="PurK"/>
    <property type="match status" value="1"/>
</dbReference>
<organism evidence="11 12">
    <name type="scientific">Agrilactobacillus composti DSM 18527 = JCM 14202</name>
    <dbReference type="NCBI Taxonomy" id="1423734"/>
    <lineage>
        <taxon>Bacteria</taxon>
        <taxon>Bacillati</taxon>
        <taxon>Bacillota</taxon>
        <taxon>Bacilli</taxon>
        <taxon>Lactobacillales</taxon>
        <taxon>Lactobacillaceae</taxon>
        <taxon>Agrilactobacillus</taxon>
    </lineage>
</organism>
<dbReference type="Pfam" id="PF17769">
    <property type="entry name" value="PurK_C"/>
    <property type="match status" value="1"/>
</dbReference>
<protein>
    <recommendedName>
        <fullName evidence="8 9">N5-carboxyaminoimidazole ribonucleotide synthase</fullName>
        <shortName evidence="8 9">N5-CAIR synthase</shortName>
        <ecNumber evidence="8 9">6.3.4.18</ecNumber>
    </recommendedName>
    <alternativeName>
        <fullName evidence="8 9">5-(carboxyamino)imidazole ribonucleotide synthetase</fullName>
    </alternativeName>
</protein>
<evidence type="ECO:0000256" key="4">
    <source>
        <dbReference type="ARBA" id="ARBA00022741"/>
    </source>
</evidence>
<dbReference type="SUPFAM" id="SSF51246">
    <property type="entry name" value="Rudiment single hybrid motif"/>
    <property type="match status" value="1"/>
</dbReference>
<evidence type="ECO:0000256" key="6">
    <source>
        <dbReference type="ARBA" id="ARBA00022840"/>
    </source>
</evidence>
<sequence length="384" mass="42007">MFKQQAILPPATIGIIGGGQLGQMMALSAKSMGYKVGVLDPTPDCPTAQVCDFQIVADYDDQGAINDLIAKSDVLTYEFENVSTETLSQLSKQQLPQGVELLAITGDRWQEKNFLHQQGIPTVPFAKVTDAASFQDAVATIGLPAILKTSEGGYDGHGQQDINSAADYDAAAKLYQQVPCILEGRISFDKEVSVMVTQTNAGVIRTFPVAENQHRDHILHTSIIPARIPDSVVAQIKTYATKVAQGLELAGVLGIECFVTKDQQVVVNELAPRPHNSGHYSIEACNVSQFEAHIRSICGLPIPEIHQLKPAVMFNLLGDELIRARQALVTRPDWHFHDYGKAEIRPKRKLGHVTLVGNNLETLIQEAQDFENQEGNFEKSSITL</sequence>
<dbReference type="InterPro" id="IPR011054">
    <property type="entry name" value="Rudment_hybrid_motif"/>
</dbReference>
<keyword evidence="4 8" id="KW-0547">Nucleotide-binding</keyword>
<dbReference type="NCBIfam" id="NF004676">
    <property type="entry name" value="PRK06019.1-2"/>
    <property type="match status" value="1"/>
</dbReference>
<dbReference type="Gene3D" id="3.30.470.20">
    <property type="entry name" value="ATP-grasp fold, B domain"/>
    <property type="match status" value="1"/>
</dbReference>
<evidence type="ECO:0000256" key="5">
    <source>
        <dbReference type="ARBA" id="ARBA00022755"/>
    </source>
</evidence>
<dbReference type="InterPro" id="IPR005875">
    <property type="entry name" value="PurK"/>
</dbReference>
<comment type="similarity">
    <text evidence="8 9">Belongs to the PurK/PurT family.</text>
</comment>
<gene>
    <name evidence="8 9" type="primary">purK</name>
    <name evidence="11" type="ORF">FC83_GL002913</name>
</gene>
<keyword evidence="3 8" id="KW-0436">Ligase</keyword>
<feature type="binding site" evidence="8">
    <location>
        <begin position="183"/>
        <end position="186"/>
    </location>
    <ligand>
        <name>ATP</name>
        <dbReference type="ChEBI" id="CHEBI:30616"/>
    </ligand>
</feature>
<dbReference type="GO" id="GO:0004638">
    <property type="term" value="F:phosphoribosylaminoimidazole carboxylase activity"/>
    <property type="evidence" value="ECO:0007669"/>
    <property type="project" value="InterPro"/>
</dbReference>
<dbReference type="PANTHER" id="PTHR11609">
    <property type="entry name" value="PURINE BIOSYNTHESIS PROTEIN 6/7, PUR6/7"/>
    <property type="match status" value="1"/>
</dbReference>
<evidence type="ECO:0000313" key="12">
    <source>
        <dbReference type="Proteomes" id="UP000051236"/>
    </source>
</evidence>
<accession>X0PS17</accession>
<comment type="catalytic activity">
    <reaction evidence="8 9">
        <text>5-amino-1-(5-phospho-beta-D-ribosyl)imidazole + hydrogencarbonate + ATP = 5-carboxyamino-1-(5-phospho-D-ribosyl)imidazole + ADP + phosphate + 2 H(+)</text>
        <dbReference type="Rhea" id="RHEA:19317"/>
        <dbReference type="ChEBI" id="CHEBI:15378"/>
        <dbReference type="ChEBI" id="CHEBI:17544"/>
        <dbReference type="ChEBI" id="CHEBI:30616"/>
        <dbReference type="ChEBI" id="CHEBI:43474"/>
        <dbReference type="ChEBI" id="CHEBI:58730"/>
        <dbReference type="ChEBI" id="CHEBI:137981"/>
        <dbReference type="ChEBI" id="CHEBI:456216"/>
        <dbReference type="EC" id="6.3.4.18"/>
    </reaction>
</comment>
<dbReference type="NCBIfam" id="TIGR01161">
    <property type="entry name" value="purK"/>
    <property type="match status" value="1"/>
</dbReference>
<dbReference type="NCBIfam" id="NF004675">
    <property type="entry name" value="PRK06019.1-1"/>
    <property type="match status" value="1"/>
</dbReference>
<dbReference type="GO" id="GO:0005524">
    <property type="term" value="F:ATP binding"/>
    <property type="evidence" value="ECO:0007669"/>
    <property type="project" value="UniProtKB-UniRule"/>
</dbReference>
<dbReference type="InterPro" id="IPR054350">
    <property type="entry name" value="PurT/PurK_preATP-grasp"/>
</dbReference>
<keyword evidence="6 8" id="KW-0067">ATP-binding</keyword>
<dbReference type="GO" id="GO:0006189">
    <property type="term" value="P:'de novo' IMP biosynthetic process"/>
    <property type="evidence" value="ECO:0007669"/>
    <property type="project" value="UniProtKB-UniRule"/>
</dbReference>
<dbReference type="Pfam" id="PF22660">
    <property type="entry name" value="RS_preATP-grasp-like"/>
    <property type="match status" value="1"/>
</dbReference>
<comment type="function">
    <text evidence="8">Catalyzes the ATP-dependent conversion of 5-aminoimidazole ribonucleotide (AIR) and HCO(3)(-) to N5-carboxyaminoimidazole ribonucleotide (N5-CAIR).</text>
</comment>
<dbReference type="SUPFAM" id="SSF52440">
    <property type="entry name" value="PreATP-grasp domain"/>
    <property type="match status" value="1"/>
</dbReference>
<dbReference type="InterPro" id="IPR040686">
    <property type="entry name" value="PurK_C"/>
</dbReference>
<dbReference type="Gene3D" id="3.30.1490.20">
    <property type="entry name" value="ATP-grasp fold, A domain"/>
    <property type="match status" value="1"/>
</dbReference>
<dbReference type="Pfam" id="PF02222">
    <property type="entry name" value="ATP-grasp"/>
    <property type="match status" value="1"/>
</dbReference>
<reference evidence="11 12" key="1">
    <citation type="journal article" date="2015" name="Genome Announc.">
        <title>Expanding the biotechnology potential of lactobacilli through comparative genomics of 213 strains and associated genera.</title>
        <authorList>
            <person name="Sun Z."/>
            <person name="Harris H.M."/>
            <person name="McCann A."/>
            <person name="Guo C."/>
            <person name="Argimon S."/>
            <person name="Zhang W."/>
            <person name="Yang X."/>
            <person name="Jeffery I.B."/>
            <person name="Cooney J.C."/>
            <person name="Kagawa T.F."/>
            <person name="Liu W."/>
            <person name="Song Y."/>
            <person name="Salvetti E."/>
            <person name="Wrobel A."/>
            <person name="Rasinkangas P."/>
            <person name="Parkhill J."/>
            <person name="Rea M.C."/>
            <person name="O'Sullivan O."/>
            <person name="Ritari J."/>
            <person name="Douillard F.P."/>
            <person name="Paul Ross R."/>
            <person name="Yang R."/>
            <person name="Briner A.E."/>
            <person name="Felis G.E."/>
            <person name="de Vos W.M."/>
            <person name="Barrangou R."/>
            <person name="Klaenhammer T.R."/>
            <person name="Caufield P.W."/>
            <person name="Cui Y."/>
            <person name="Zhang H."/>
            <person name="O'Toole P.W."/>
        </authorList>
    </citation>
    <scope>NUCLEOTIDE SEQUENCE [LARGE SCALE GENOMIC DNA]</scope>
    <source>
        <strain evidence="11 12">DSM 18527</strain>
    </source>
</reference>
<dbReference type="GO" id="GO:0046872">
    <property type="term" value="F:metal ion binding"/>
    <property type="evidence" value="ECO:0007669"/>
    <property type="project" value="InterPro"/>
</dbReference>
<dbReference type="Proteomes" id="UP000051236">
    <property type="component" value="Unassembled WGS sequence"/>
</dbReference>
<comment type="cofactor">
    <cofactor evidence="2">
        <name>Mg(2+)</name>
        <dbReference type="ChEBI" id="CHEBI:18420"/>
    </cofactor>
</comment>
<feature type="binding site" evidence="8">
    <location>
        <position position="191"/>
    </location>
    <ligand>
        <name>ATP</name>
        <dbReference type="ChEBI" id="CHEBI:30616"/>
    </ligand>
</feature>
<dbReference type="SUPFAM" id="SSF56059">
    <property type="entry name" value="Glutathione synthetase ATP-binding domain-like"/>
    <property type="match status" value="1"/>
</dbReference>
<feature type="binding site" evidence="8">
    <location>
        <position position="108"/>
    </location>
    <ligand>
        <name>ATP</name>
        <dbReference type="ChEBI" id="CHEBI:30616"/>
    </ligand>
</feature>
<feature type="binding site" evidence="8">
    <location>
        <position position="214"/>
    </location>
    <ligand>
        <name>ATP</name>
        <dbReference type="ChEBI" id="CHEBI:30616"/>
    </ligand>
</feature>
<evidence type="ECO:0000256" key="1">
    <source>
        <dbReference type="ARBA" id="ARBA00001936"/>
    </source>
</evidence>
<dbReference type="EC" id="6.3.4.18" evidence="8 9"/>
<dbReference type="InterPro" id="IPR003135">
    <property type="entry name" value="ATP-grasp_carboxylate-amine"/>
</dbReference>
<comment type="cofactor">
    <cofactor evidence="1">
        <name>Mn(2+)</name>
        <dbReference type="ChEBI" id="CHEBI:29035"/>
    </cofactor>
</comment>
<dbReference type="UniPathway" id="UPA00074">
    <property type="reaction ID" value="UER00942"/>
</dbReference>
<dbReference type="eggNOG" id="COG0026">
    <property type="taxonomic scope" value="Bacteria"/>
</dbReference>
<dbReference type="InterPro" id="IPR016185">
    <property type="entry name" value="PreATP-grasp_dom_sf"/>
</dbReference>
<dbReference type="EMBL" id="AZGA01000054">
    <property type="protein sequence ID" value="KRM33345.1"/>
    <property type="molecule type" value="Genomic_DNA"/>
</dbReference>
<keyword evidence="12" id="KW-1185">Reference proteome</keyword>
<evidence type="ECO:0000256" key="9">
    <source>
        <dbReference type="RuleBase" id="RU361200"/>
    </source>
</evidence>
<comment type="pathway">
    <text evidence="8 9">Purine metabolism; IMP biosynthesis via de novo pathway; 5-amino-1-(5-phospho-D-ribosyl)imidazole-4-carboxylate from 5-amino-1-(5-phospho-D-ribosyl)imidazole (N5-CAIR route): step 1/2.</text>
</comment>
<dbReference type="InterPro" id="IPR011761">
    <property type="entry name" value="ATP-grasp"/>
</dbReference>
<keyword evidence="5 8" id="KW-0658">Purine biosynthesis</keyword>
<evidence type="ECO:0000256" key="8">
    <source>
        <dbReference type="HAMAP-Rule" id="MF_01928"/>
    </source>
</evidence>
<feature type="binding site" evidence="8">
    <location>
        <begin position="268"/>
        <end position="269"/>
    </location>
    <ligand>
        <name>ATP</name>
        <dbReference type="ChEBI" id="CHEBI:30616"/>
    </ligand>
</feature>
<comment type="function">
    <text evidence="9">Catalyzes the ATP-dependent conversion of 5-aminoimidazole ribonucleotide (AIR) and HCO(3)- to N5-carboxyaminoimidazole ribonucleotide (N5-CAIR).</text>
</comment>
<dbReference type="FunFam" id="3.30.1490.20:FF:000015">
    <property type="entry name" value="N5-carboxyaminoimidazole ribonucleotide synthase"/>
    <property type="match status" value="1"/>
</dbReference>
<dbReference type="NCBIfam" id="NF004679">
    <property type="entry name" value="PRK06019.1-5"/>
    <property type="match status" value="1"/>
</dbReference>
<dbReference type="GO" id="GO:0005829">
    <property type="term" value="C:cytosol"/>
    <property type="evidence" value="ECO:0007669"/>
    <property type="project" value="TreeGrafter"/>
</dbReference>
<name>X0PS17_9LACO</name>
<evidence type="ECO:0000313" key="11">
    <source>
        <dbReference type="EMBL" id="KRM33345.1"/>
    </source>
</evidence>
<dbReference type="GO" id="GO:0034028">
    <property type="term" value="F:5-(carboxyamino)imidazole ribonucleotide synthase activity"/>
    <property type="evidence" value="ECO:0007669"/>
    <property type="project" value="UniProtKB-UniRule"/>
</dbReference>
<dbReference type="Gene3D" id="3.40.50.20">
    <property type="match status" value="1"/>
</dbReference>
<feature type="binding site" evidence="8">
    <location>
        <begin position="153"/>
        <end position="159"/>
    </location>
    <ligand>
        <name>ATP</name>
        <dbReference type="ChEBI" id="CHEBI:30616"/>
    </ligand>
</feature>
<comment type="subunit">
    <text evidence="8 9">Homodimer.</text>
</comment>
<evidence type="ECO:0000256" key="2">
    <source>
        <dbReference type="ARBA" id="ARBA00001946"/>
    </source>
</evidence>
<dbReference type="OrthoDB" id="9804625at2"/>
<proteinExistence type="inferred from homology"/>
<dbReference type="FunFam" id="3.40.50.20:FF:000016">
    <property type="entry name" value="N5-carboxyaminoimidazole ribonucleotide synthase"/>
    <property type="match status" value="1"/>
</dbReference>
<feature type="binding site" evidence="8">
    <location>
        <position position="148"/>
    </location>
    <ligand>
        <name>ATP</name>
        <dbReference type="ChEBI" id="CHEBI:30616"/>
    </ligand>
</feature>
<dbReference type="STRING" id="1423734.FC83_GL002913"/>
<dbReference type="PROSITE" id="PS50975">
    <property type="entry name" value="ATP_GRASP"/>
    <property type="match status" value="1"/>
</dbReference>
<keyword evidence="7" id="KW-0464">Manganese</keyword>
<evidence type="ECO:0000256" key="3">
    <source>
        <dbReference type="ARBA" id="ARBA00022598"/>
    </source>
</evidence>
<evidence type="ECO:0000259" key="10">
    <source>
        <dbReference type="PROSITE" id="PS50975"/>
    </source>
</evidence>
<feature type="domain" description="ATP-grasp" evidence="10">
    <location>
        <begin position="112"/>
        <end position="298"/>
    </location>
</feature>